<gene>
    <name evidence="1" type="ORF">HPB47_024141</name>
</gene>
<dbReference type="EMBL" id="JABSTQ010009468">
    <property type="protein sequence ID" value="KAG0428903.1"/>
    <property type="molecule type" value="Genomic_DNA"/>
</dbReference>
<dbReference type="Proteomes" id="UP000805193">
    <property type="component" value="Unassembled WGS sequence"/>
</dbReference>
<sequence length="188" mass="21572">MATFHGLPQFDDTTDRWDALKIRLEAYFEAHDLTGVKKKRALLVSALSTRAVEVLAGRRAPTKINELEYSEVVQLLHDPFSPQRNEVAESSFCIPWKATGTPRKKEGSYHNQDAKNDSFGRCKRCGKTGHIARPCRFRNSRCLRCQQEGHLARTCPKSDFVQKNKVGFAKKRRQIMTRTTRATLRYES</sequence>
<proteinExistence type="predicted"/>
<protein>
    <submittedName>
        <fullName evidence="1">Uncharacterized protein</fullName>
    </submittedName>
</protein>
<comment type="caution">
    <text evidence="1">The sequence shown here is derived from an EMBL/GenBank/DDBJ whole genome shotgun (WGS) entry which is preliminary data.</text>
</comment>
<evidence type="ECO:0000313" key="2">
    <source>
        <dbReference type="Proteomes" id="UP000805193"/>
    </source>
</evidence>
<reference evidence="1 2" key="1">
    <citation type="journal article" date="2020" name="Cell">
        <title>Large-Scale Comparative Analyses of Tick Genomes Elucidate Their Genetic Diversity and Vector Capacities.</title>
        <authorList>
            <consortium name="Tick Genome and Microbiome Consortium (TIGMIC)"/>
            <person name="Jia N."/>
            <person name="Wang J."/>
            <person name="Shi W."/>
            <person name="Du L."/>
            <person name="Sun Y."/>
            <person name="Zhan W."/>
            <person name="Jiang J.F."/>
            <person name="Wang Q."/>
            <person name="Zhang B."/>
            <person name="Ji P."/>
            <person name="Bell-Sakyi L."/>
            <person name="Cui X.M."/>
            <person name="Yuan T.T."/>
            <person name="Jiang B.G."/>
            <person name="Yang W.F."/>
            <person name="Lam T.T."/>
            <person name="Chang Q.C."/>
            <person name="Ding S.J."/>
            <person name="Wang X.J."/>
            <person name="Zhu J.G."/>
            <person name="Ruan X.D."/>
            <person name="Zhao L."/>
            <person name="Wei J.T."/>
            <person name="Ye R.Z."/>
            <person name="Que T.C."/>
            <person name="Du C.H."/>
            <person name="Zhou Y.H."/>
            <person name="Cheng J.X."/>
            <person name="Dai P.F."/>
            <person name="Guo W.B."/>
            <person name="Han X.H."/>
            <person name="Huang E.J."/>
            <person name="Li L.F."/>
            <person name="Wei W."/>
            <person name="Gao Y.C."/>
            <person name="Liu J.Z."/>
            <person name="Shao H.Z."/>
            <person name="Wang X."/>
            <person name="Wang C.C."/>
            <person name="Yang T.C."/>
            <person name="Huo Q.B."/>
            <person name="Li W."/>
            <person name="Chen H.Y."/>
            <person name="Chen S.E."/>
            <person name="Zhou L.G."/>
            <person name="Ni X.B."/>
            <person name="Tian J.H."/>
            <person name="Sheng Y."/>
            <person name="Liu T."/>
            <person name="Pan Y.S."/>
            <person name="Xia L.Y."/>
            <person name="Li J."/>
            <person name="Zhao F."/>
            <person name="Cao W.C."/>
        </authorList>
    </citation>
    <scope>NUCLEOTIDE SEQUENCE [LARGE SCALE GENOMIC DNA]</scope>
    <source>
        <strain evidence="1">Iper-2018</strain>
    </source>
</reference>
<evidence type="ECO:0000313" key="1">
    <source>
        <dbReference type="EMBL" id="KAG0428903.1"/>
    </source>
</evidence>
<accession>A0AC60Q539</accession>
<name>A0AC60Q539_IXOPE</name>
<organism evidence="1 2">
    <name type="scientific">Ixodes persulcatus</name>
    <name type="common">Taiga tick</name>
    <dbReference type="NCBI Taxonomy" id="34615"/>
    <lineage>
        <taxon>Eukaryota</taxon>
        <taxon>Metazoa</taxon>
        <taxon>Ecdysozoa</taxon>
        <taxon>Arthropoda</taxon>
        <taxon>Chelicerata</taxon>
        <taxon>Arachnida</taxon>
        <taxon>Acari</taxon>
        <taxon>Parasitiformes</taxon>
        <taxon>Ixodida</taxon>
        <taxon>Ixodoidea</taxon>
        <taxon>Ixodidae</taxon>
        <taxon>Ixodinae</taxon>
        <taxon>Ixodes</taxon>
    </lineage>
</organism>
<keyword evidence="2" id="KW-1185">Reference proteome</keyword>